<reference evidence="2 3" key="1">
    <citation type="journal article" date="2011" name="Genome Biol.">
        <title>Comparative genome sequence analysis underscores mycoparasitism as the ancestral life style of Trichoderma.</title>
        <authorList>
            <person name="Kubicek C.P."/>
            <person name="Herrera-Estrella A."/>
            <person name="Seidl-Seiboth V."/>
            <person name="Martinez D.A."/>
            <person name="Druzhinina I.S."/>
            <person name="Thon M."/>
            <person name="Zeilinger S."/>
            <person name="Casas-Flores S."/>
            <person name="Horwitz B.A."/>
            <person name="Mukherjee P.K."/>
            <person name="Mukherjee M."/>
            <person name="Kredics L."/>
            <person name="Alcaraz L.D."/>
            <person name="Aerts A."/>
            <person name="Antal Z."/>
            <person name="Atanasova L."/>
            <person name="Cervantes-Badillo M.G."/>
            <person name="Challacombe J."/>
            <person name="Chertkov O."/>
            <person name="McCluskey K."/>
            <person name="Coulpier F."/>
            <person name="Deshpande N."/>
            <person name="von Doehren H."/>
            <person name="Ebbole D.J."/>
            <person name="Esquivel-Naranjo E.U."/>
            <person name="Fekete E."/>
            <person name="Flipphi M."/>
            <person name="Glaser F."/>
            <person name="Gomez-Rodriguez E.Y."/>
            <person name="Gruber S."/>
            <person name="Han C."/>
            <person name="Henrissat B."/>
            <person name="Hermosa R."/>
            <person name="Hernandez-Onate M."/>
            <person name="Karaffa L."/>
            <person name="Kosti I."/>
            <person name="Le Crom S."/>
            <person name="Lindquist E."/>
            <person name="Lucas S."/>
            <person name="Luebeck M."/>
            <person name="Luebeck P.S."/>
            <person name="Margeot A."/>
            <person name="Metz B."/>
            <person name="Misra M."/>
            <person name="Nevalainen H."/>
            <person name="Omann M."/>
            <person name="Packer N."/>
            <person name="Perrone G."/>
            <person name="Uresti-Rivera E.E."/>
            <person name="Salamov A."/>
            <person name="Schmoll M."/>
            <person name="Seiboth B."/>
            <person name="Shapiro H."/>
            <person name="Sukno S."/>
            <person name="Tamayo-Ramos J.A."/>
            <person name="Tisch D."/>
            <person name="Wiest A."/>
            <person name="Wilkinson H.H."/>
            <person name="Zhang M."/>
            <person name="Coutinho P.M."/>
            <person name="Kenerley C.M."/>
            <person name="Monte E."/>
            <person name="Baker S.E."/>
            <person name="Grigoriev I.V."/>
        </authorList>
    </citation>
    <scope>NUCLEOTIDE SEQUENCE [LARGE SCALE GENOMIC DNA]</scope>
    <source>
        <strain evidence="3">Gv29-8 / FGSC 10586</strain>
    </source>
</reference>
<evidence type="ECO:0000313" key="2">
    <source>
        <dbReference type="EMBL" id="EHK23656.1"/>
    </source>
</evidence>
<dbReference type="Proteomes" id="UP000007115">
    <property type="component" value="Unassembled WGS sequence"/>
</dbReference>
<comment type="caution">
    <text evidence="2">The sequence shown here is derived from an EMBL/GenBank/DDBJ whole genome shotgun (WGS) entry which is preliminary data.</text>
</comment>
<feature type="region of interest" description="Disordered" evidence="1">
    <location>
        <begin position="275"/>
        <end position="297"/>
    </location>
</feature>
<dbReference type="OrthoDB" id="4837923at2759"/>
<feature type="region of interest" description="Disordered" evidence="1">
    <location>
        <begin position="375"/>
        <end position="423"/>
    </location>
</feature>
<feature type="region of interest" description="Disordered" evidence="1">
    <location>
        <begin position="526"/>
        <end position="545"/>
    </location>
</feature>
<dbReference type="eggNOG" id="ENOG502RPGQ">
    <property type="taxonomic scope" value="Eukaryota"/>
</dbReference>
<name>G9MP54_HYPVG</name>
<accession>G9MP54</accession>
<proteinExistence type="predicted"/>
<dbReference type="EMBL" id="ABDF02000005">
    <property type="protein sequence ID" value="EHK23656.1"/>
    <property type="molecule type" value="Genomic_DNA"/>
</dbReference>
<evidence type="ECO:0000313" key="3">
    <source>
        <dbReference type="Proteomes" id="UP000007115"/>
    </source>
</evidence>
<evidence type="ECO:0000256" key="1">
    <source>
        <dbReference type="SAM" id="MobiDB-lite"/>
    </source>
</evidence>
<dbReference type="GeneID" id="25796540"/>
<protein>
    <submittedName>
        <fullName evidence="2">Uncharacterized protein</fullName>
    </submittedName>
</protein>
<dbReference type="HOGENOM" id="CLU_491069_0_0_1"/>
<dbReference type="AlphaFoldDB" id="G9MP54"/>
<dbReference type="VEuPathDB" id="FungiDB:TRIVIDRAFT_63921"/>
<feature type="compositionally biased region" description="Polar residues" evidence="1">
    <location>
        <begin position="379"/>
        <end position="400"/>
    </location>
</feature>
<gene>
    <name evidence="2" type="ORF">TRIVIDRAFT_63921</name>
</gene>
<organism evidence="2 3">
    <name type="scientific">Hypocrea virens (strain Gv29-8 / FGSC 10586)</name>
    <name type="common">Gliocladium virens</name>
    <name type="synonym">Trichoderma virens</name>
    <dbReference type="NCBI Taxonomy" id="413071"/>
    <lineage>
        <taxon>Eukaryota</taxon>
        <taxon>Fungi</taxon>
        <taxon>Dikarya</taxon>
        <taxon>Ascomycota</taxon>
        <taxon>Pezizomycotina</taxon>
        <taxon>Sordariomycetes</taxon>
        <taxon>Hypocreomycetidae</taxon>
        <taxon>Hypocreales</taxon>
        <taxon>Hypocreaceae</taxon>
        <taxon>Trichoderma</taxon>
    </lineage>
</organism>
<feature type="compositionally biased region" description="Low complexity" evidence="1">
    <location>
        <begin position="414"/>
        <end position="423"/>
    </location>
</feature>
<feature type="compositionally biased region" description="Basic and acidic residues" evidence="1">
    <location>
        <begin position="178"/>
        <end position="192"/>
    </location>
</feature>
<keyword evidence="3" id="KW-1185">Reference proteome</keyword>
<dbReference type="InParanoid" id="G9MP54"/>
<sequence>MEGHNSYSDAGSKPASYPRITEISLLACNDSCEKRAMAFEETGHSLPSSPTSKFSRRRAMSQIASPIVDFDVAIAEKPYTTLQGRRSEEGPTSYYIINPRVPGLAWYLTKEKSNSDTHEYEVERVPTHVVDIRLNHTGYLVETAIRDDVTGVAGGQSVSWTPKCQNGWSTISTSSMKKSNDGTEAEPGKRDNRFERCDSEADTKTRLHNESTIILDRQDIPLITERIIHQLNAAGLKQNCPCTAAGSRENDKSSSQENREFENIIEATLMEFKRSLQGSDSPKTDEENTSTPSKLPAQFALGNDNQHIELRRSVVADPEITLSIPQTPFTTADSNRKINDAREKLHKESPTLTTLVSPQSATSITWAKLGGYLGRPSLSPESTNSPSDENSESMSQTRRTSSCHDDKQDQELETSQASIGSSSVASTITSFPKLLSRHCTREWIKPLTSLEDTSTDLSYRGVDDHTNRVYHNHQASFTETPVPMCWPGDSFQSPNTSGYFTDEAPNTRRTTVSQSSLTNVKSFGTQIGSAAHRRRSTSTYNSKASPTQDHFLPNILGKIFFGNGSFTERNSTALKDGTGIQDVLVGGSTVVDRRRHRDTCSEDNRPHVCEDDMDNRVVND</sequence>
<dbReference type="RefSeq" id="XP_013957867.1">
    <property type="nucleotide sequence ID" value="XM_014102392.1"/>
</dbReference>
<feature type="region of interest" description="Disordered" evidence="1">
    <location>
        <begin position="170"/>
        <end position="192"/>
    </location>
</feature>
<dbReference type="OMA" id="DCCSPTH"/>